<dbReference type="RefSeq" id="WP_142080151.1">
    <property type="nucleotide sequence ID" value="NZ_VFPT01000001.1"/>
</dbReference>
<dbReference type="Pfam" id="PF13175">
    <property type="entry name" value="AAA_15"/>
    <property type="match status" value="1"/>
</dbReference>
<protein>
    <submittedName>
        <fullName evidence="3">AAA15 family ATPase/GTPase</fullName>
    </submittedName>
</protein>
<organism evidence="3 4">
    <name type="scientific">Roseinatronobacter monicus</name>
    <dbReference type="NCBI Taxonomy" id="393481"/>
    <lineage>
        <taxon>Bacteria</taxon>
        <taxon>Pseudomonadati</taxon>
        <taxon>Pseudomonadota</taxon>
        <taxon>Alphaproteobacteria</taxon>
        <taxon>Rhodobacterales</taxon>
        <taxon>Paracoccaceae</taxon>
        <taxon>Roseinatronobacter</taxon>
    </lineage>
</organism>
<dbReference type="GO" id="GO:0005524">
    <property type="term" value="F:ATP binding"/>
    <property type="evidence" value="ECO:0007669"/>
    <property type="project" value="InterPro"/>
</dbReference>
<dbReference type="EMBL" id="VFPT01000001">
    <property type="protein sequence ID" value="TQM92449.1"/>
    <property type="molecule type" value="Genomic_DNA"/>
</dbReference>
<dbReference type="PANTHER" id="PTHR43581:SF4">
    <property type="entry name" value="ATP_GTP PHOSPHATASE"/>
    <property type="match status" value="1"/>
</dbReference>
<dbReference type="PANTHER" id="PTHR43581">
    <property type="entry name" value="ATP/GTP PHOSPHATASE"/>
    <property type="match status" value="1"/>
</dbReference>
<dbReference type="AlphaFoldDB" id="A0A543KBJ9"/>
<dbReference type="Gene3D" id="3.40.50.300">
    <property type="entry name" value="P-loop containing nucleotide triphosphate hydrolases"/>
    <property type="match status" value="2"/>
</dbReference>
<name>A0A543KBJ9_9RHOB</name>
<evidence type="ECO:0000259" key="1">
    <source>
        <dbReference type="Pfam" id="PF13175"/>
    </source>
</evidence>
<sequence length="390" mass="42996">MPDLPTQDLPTSSAKEIKIVSFRGLKDVTLEELGQVNLLVGGNNSGKTSVLEAIAVLHAGIDLRSWLNVAYAREVRTFMPSPHGLPVLDIISWMFPSNDSDLWDHTNAGPIELHADMDSGACSLFATLEPIAGYHTDEELRRMGRSYFVEDQDEAGEPVPDTGIEVSIDYKSPNERSLQNKESEDFKIWSKLGMRTLAGKRKIGIPVEYVPPYGHRSSSHNLSSLSKAQRSDSIDDLNELMSELDARIAGVELVPSENRHRPVIAIRLKDRSLVPASVMGDGVRRGLSIALSILAAKNGVVLIDEMEAGFHVRAFSKVFDWLMRATKRYNVQVFATSHSLEAIEEISRSNKDAHGLSAYLLGGGQGQVVKRFTAGMLQRLVVDSGMDIRF</sequence>
<dbReference type="InterPro" id="IPR041685">
    <property type="entry name" value="AAA_GajA/Old/RecF-like"/>
</dbReference>
<reference evidence="3 4" key="1">
    <citation type="submission" date="2019-06" db="EMBL/GenBank/DDBJ databases">
        <title>Genomic Encyclopedia of Archaeal and Bacterial Type Strains, Phase II (KMG-II): from individual species to whole genera.</title>
        <authorList>
            <person name="Goeker M."/>
        </authorList>
    </citation>
    <scope>NUCLEOTIDE SEQUENCE [LARGE SCALE GENOMIC DNA]</scope>
    <source>
        <strain evidence="3 4">DSM 18423</strain>
    </source>
</reference>
<feature type="domain" description="ATPase AAA-type core" evidence="2">
    <location>
        <begin position="234"/>
        <end position="343"/>
    </location>
</feature>
<dbReference type="InterPro" id="IPR027417">
    <property type="entry name" value="P-loop_NTPase"/>
</dbReference>
<accession>A0A543KBJ9</accession>
<proteinExistence type="predicted"/>
<evidence type="ECO:0000313" key="3">
    <source>
        <dbReference type="EMBL" id="TQM92449.1"/>
    </source>
</evidence>
<comment type="caution">
    <text evidence="3">The sequence shown here is derived from an EMBL/GenBank/DDBJ whole genome shotgun (WGS) entry which is preliminary data.</text>
</comment>
<dbReference type="OrthoDB" id="9816534at2"/>
<evidence type="ECO:0000313" key="4">
    <source>
        <dbReference type="Proteomes" id="UP000320582"/>
    </source>
</evidence>
<dbReference type="GO" id="GO:0016887">
    <property type="term" value="F:ATP hydrolysis activity"/>
    <property type="evidence" value="ECO:0007669"/>
    <property type="project" value="InterPro"/>
</dbReference>
<keyword evidence="4" id="KW-1185">Reference proteome</keyword>
<gene>
    <name evidence="3" type="ORF">BD293_1056</name>
</gene>
<feature type="domain" description="Endonuclease GajA/Old nuclease/RecF-like AAA" evidence="1">
    <location>
        <begin position="15"/>
        <end position="57"/>
    </location>
</feature>
<dbReference type="Proteomes" id="UP000320582">
    <property type="component" value="Unassembled WGS sequence"/>
</dbReference>
<evidence type="ECO:0000259" key="2">
    <source>
        <dbReference type="Pfam" id="PF13304"/>
    </source>
</evidence>
<dbReference type="Pfam" id="PF13304">
    <property type="entry name" value="AAA_21"/>
    <property type="match status" value="1"/>
</dbReference>
<dbReference type="InterPro" id="IPR003959">
    <property type="entry name" value="ATPase_AAA_core"/>
</dbReference>
<dbReference type="SUPFAM" id="SSF52540">
    <property type="entry name" value="P-loop containing nucleoside triphosphate hydrolases"/>
    <property type="match status" value="1"/>
</dbReference>
<dbReference type="InterPro" id="IPR051396">
    <property type="entry name" value="Bact_Antivir_Def_Nuclease"/>
</dbReference>